<keyword evidence="3" id="KW-1185">Reference proteome</keyword>
<feature type="transmembrane region" description="Helical" evidence="1">
    <location>
        <begin position="389"/>
        <end position="410"/>
    </location>
</feature>
<feature type="transmembrane region" description="Helical" evidence="1">
    <location>
        <begin position="168"/>
        <end position="187"/>
    </location>
</feature>
<accession>A0A4Q2RBB8</accession>
<keyword evidence="1" id="KW-0812">Transmembrane</keyword>
<dbReference type="GO" id="GO:0022857">
    <property type="term" value="F:transmembrane transporter activity"/>
    <property type="evidence" value="ECO:0007669"/>
    <property type="project" value="InterPro"/>
</dbReference>
<name>A0A4Q2RBB8_9HYPH</name>
<dbReference type="Proteomes" id="UP000289411">
    <property type="component" value="Unassembled WGS sequence"/>
</dbReference>
<keyword evidence="1" id="KW-0472">Membrane</keyword>
<feature type="transmembrane region" description="Helical" evidence="1">
    <location>
        <begin position="365"/>
        <end position="382"/>
    </location>
</feature>
<feature type="transmembrane region" description="Helical" evidence="1">
    <location>
        <begin position="47"/>
        <end position="75"/>
    </location>
</feature>
<feature type="transmembrane region" description="Helical" evidence="1">
    <location>
        <begin position="469"/>
        <end position="490"/>
    </location>
</feature>
<dbReference type="InterPro" id="IPR006726">
    <property type="entry name" value="PHBA_efflux_AaeB/fusaric-R"/>
</dbReference>
<feature type="transmembrane region" description="Helical" evidence="1">
    <location>
        <begin position="87"/>
        <end position="108"/>
    </location>
</feature>
<sequence>MLELLDLSEPWIRGGAVVHMSSEMTATRPLSFAGLALPRWFFGMRVWVTMMLALYAAFWLQIDGASSAAVTVAILALPTRGQALEKALYRFGATLVGVTASIAISGLFSQQRDLFVLAYAGWLGLCVFVANLLDGNRAYGAVLSGYTVAIVSVMKVDSPQDVFMTGMNRGAAIAIGIATVALVNDLFAAPNVFPKALAGVSDARQEVLDLVRNGLRDGTLDISQTADTFKALTALHPTISALAAESRTGAAAARSTVAALVDEIMAARAAGLGEAASAETAQERSRAAVTDADGVETVESRALAERDRRAAQGLADMKAGRRPAQPPGLPLFRSRRLAARKAFRVGAAVALSSLFFIYSSWPQTSIAFTFLGAVAALSSTMPNPKGFSILACLGIPLAALTVGITEFLVLDGVDQYPLLCIALAPPVVGACLLQSSSNQKLAVIGFLVLVFVPVLLSPSNPQNYNPQSYLTVSILATTGVLALAFWLTLLTPASDAQQRRWLLRSAKADLSAALRGRRDRLTPSEAAYRSADRIGQLAAVGAGDDPARTEALADAFAIADLDHAVRRVRYALVRLAPGSMDGKASADVQDALAGMDVAALRAAADSLPTRSDSRADDAVRQAGRALMLVADLAAAHRPALQRLMPGLVAA</sequence>
<proteinExistence type="predicted"/>
<gene>
    <name evidence="2" type="ORF">D3272_11680</name>
</gene>
<dbReference type="GO" id="GO:0005886">
    <property type="term" value="C:plasma membrane"/>
    <property type="evidence" value="ECO:0007669"/>
    <property type="project" value="InterPro"/>
</dbReference>
<feature type="transmembrane region" description="Helical" evidence="1">
    <location>
        <begin position="416"/>
        <end position="433"/>
    </location>
</feature>
<reference evidence="2 3" key="1">
    <citation type="submission" date="2018-09" db="EMBL/GenBank/DDBJ databases">
        <authorList>
            <person name="Grouzdev D.S."/>
            <person name="Krutkina M.S."/>
        </authorList>
    </citation>
    <scope>NUCLEOTIDE SEQUENCE [LARGE SCALE GENOMIC DNA]</scope>
    <source>
        <strain evidence="2 3">RmlP001</strain>
    </source>
</reference>
<keyword evidence="1" id="KW-1133">Transmembrane helix</keyword>
<reference evidence="2 3" key="2">
    <citation type="submission" date="2019-02" db="EMBL/GenBank/DDBJ databases">
        <title>'Lichenibacterium ramalinii' gen. nov. sp. nov., 'Lichenibacterium minor' gen. nov. sp. nov.</title>
        <authorList>
            <person name="Pankratov T."/>
        </authorList>
    </citation>
    <scope>NUCLEOTIDE SEQUENCE [LARGE SCALE GENOMIC DNA]</scope>
    <source>
        <strain evidence="2 3">RmlP001</strain>
    </source>
</reference>
<dbReference type="OrthoDB" id="9807111at2"/>
<feature type="transmembrane region" description="Helical" evidence="1">
    <location>
        <begin position="114"/>
        <end position="133"/>
    </location>
</feature>
<dbReference type="EMBL" id="QYBC01000009">
    <property type="protein sequence ID" value="RYB04610.1"/>
    <property type="molecule type" value="Genomic_DNA"/>
</dbReference>
<feature type="transmembrane region" description="Helical" evidence="1">
    <location>
        <begin position="342"/>
        <end position="359"/>
    </location>
</feature>
<feature type="transmembrane region" description="Helical" evidence="1">
    <location>
        <begin position="440"/>
        <end position="457"/>
    </location>
</feature>
<evidence type="ECO:0000313" key="3">
    <source>
        <dbReference type="Proteomes" id="UP000289411"/>
    </source>
</evidence>
<evidence type="ECO:0000313" key="2">
    <source>
        <dbReference type="EMBL" id="RYB04610.1"/>
    </source>
</evidence>
<comment type="caution">
    <text evidence="2">The sequence shown here is derived from an EMBL/GenBank/DDBJ whole genome shotgun (WGS) entry which is preliminary data.</text>
</comment>
<evidence type="ECO:0000256" key="1">
    <source>
        <dbReference type="SAM" id="Phobius"/>
    </source>
</evidence>
<dbReference type="AlphaFoldDB" id="A0A4Q2RBB8"/>
<organism evidence="2 3">
    <name type="scientific">Lichenibacterium ramalinae</name>
    <dbReference type="NCBI Taxonomy" id="2316527"/>
    <lineage>
        <taxon>Bacteria</taxon>
        <taxon>Pseudomonadati</taxon>
        <taxon>Pseudomonadota</taxon>
        <taxon>Alphaproteobacteria</taxon>
        <taxon>Hyphomicrobiales</taxon>
        <taxon>Lichenihabitantaceae</taxon>
        <taxon>Lichenibacterium</taxon>
    </lineage>
</organism>
<protein>
    <submittedName>
        <fullName evidence="2">FUSC family protein</fullName>
    </submittedName>
</protein>
<dbReference type="Pfam" id="PF04632">
    <property type="entry name" value="FUSC"/>
    <property type="match status" value="1"/>
</dbReference>